<keyword evidence="2" id="KW-1185">Reference proteome</keyword>
<evidence type="ECO:0000313" key="2">
    <source>
        <dbReference type="Proteomes" id="UP000078542"/>
    </source>
</evidence>
<reference evidence="1 2" key="1">
    <citation type="submission" date="2016-03" db="EMBL/GenBank/DDBJ databases">
        <title>Cyphomyrmex costatus WGS genome.</title>
        <authorList>
            <person name="Nygaard S."/>
            <person name="Hu H."/>
            <person name="Boomsma J."/>
            <person name="Zhang G."/>
        </authorList>
    </citation>
    <scope>NUCLEOTIDE SEQUENCE [LARGE SCALE GENOMIC DNA]</scope>
    <source>
        <strain evidence="1">MS0001</strain>
        <tissue evidence="1">Whole body</tissue>
    </source>
</reference>
<accession>A0A151I7H6</accession>
<gene>
    <name evidence="1" type="ORF">ALC62_15285</name>
</gene>
<dbReference type="Proteomes" id="UP000078542">
    <property type="component" value="Unassembled WGS sequence"/>
</dbReference>
<organism evidence="1 2">
    <name type="scientific">Cyphomyrmex costatus</name>
    <dbReference type="NCBI Taxonomy" id="456900"/>
    <lineage>
        <taxon>Eukaryota</taxon>
        <taxon>Metazoa</taxon>
        <taxon>Ecdysozoa</taxon>
        <taxon>Arthropoda</taxon>
        <taxon>Hexapoda</taxon>
        <taxon>Insecta</taxon>
        <taxon>Pterygota</taxon>
        <taxon>Neoptera</taxon>
        <taxon>Endopterygota</taxon>
        <taxon>Hymenoptera</taxon>
        <taxon>Apocrita</taxon>
        <taxon>Aculeata</taxon>
        <taxon>Formicoidea</taxon>
        <taxon>Formicidae</taxon>
        <taxon>Myrmicinae</taxon>
        <taxon>Cyphomyrmex</taxon>
    </lineage>
</organism>
<proteinExistence type="predicted"/>
<dbReference type="EMBL" id="KQ978411">
    <property type="protein sequence ID" value="KYM94112.1"/>
    <property type="molecule type" value="Genomic_DNA"/>
</dbReference>
<sequence>LFAKPNTIMPPNFVSVIPLNTELPIFVNASTTLSILRYGIQSYVPPIHKTTNINDDHCNCN</sequence>
<dbReference type="AlphaFoldDB" id="A0A151I7H6"/>
<name>A0A151I7H6_9HYME</name>
<evidence type="ECO:0000313" key="1">
    <source>
        <dbReference type="EMBL" id="KYM94112.1"/>
    </source>
</evidence>
<protein>
    <submittedName>
        <fullName evidence="1">Uncharacterized protein</fullName>
    </submittedName>
</protein>
<feature type="non-terminal residue" evidence="1">
    <location>
        <position position="1"/>
    </location>
</feature>